<dbReference type="Gene3D" id="2.40.10.220">
    <property type="entry name" value="predicted glycosyltransferase like domains"/>
    <property type="match status" value="1"/>
</dbReference>
<dbReference type="AlphaFoldDB" id="A0A2M9Y5X1"/>
<dbReference type="SUPFAM" id="SSF141371">
    <property type="entry name" value="PilZ domain-like"/>
    <property type="match status" value="1"/>
</dbReference>
<name>A0A2M9Y5X1_9LEPT</name>
<dbReference type="OrthoDB" id="334025at2"/>
<comment type="caution">
    <text evidence="2">The sequence shown here is derived from an EMBL/GenBank/DDBJ whole genome shotgun (WGS) entry which is preliminary data.</text>
</comment>
<reference evidence="2" key="1">
    <citation type="journal article" date="2019" name="PLoS Negl. Trop. Dis.">
        <title>Revisiting the worldwide diversity of Leptospira species in the environment.</title>
        <authorList>
            <person name="Vincent A.T."/>
            <person name="Schiettekatte O."/>
            <person name="Bourhy P."/>
            <person name="Veyrier F.J."/>
            <person name="Picardeau M."/>
        </authorList>
    </citation>
    <scope>NUCLEOTIDE SEQUENCE [LARGE SCALE GENOMIC DNA]</scope>
    <source>
        <strain evidence="2">201800277</strain>
    </source>
</reference>
<evidence type="ECO:0000313" key="3">
    <source>
        <dbReference type="Proteomes" id="UP000297891"/>
    </source>
</evidence>
<accession>A0A2M9Y5X1</accession>
<protein>
    <submittedName>
        <fullName evidence="2">PilZ domain-containing protein</fullName>
    </submittedName>
</protein>
<keyword evidence="3" id="KW-1185">Reference proteome</keyword>
<proteinExistence type="predicted"/>
<evidence type="ECO:0000259" key="1">
    <source>
        <dbReference type="Pfam" id="PF07238"/>
    </source>
</evidence>
<dbReference type="Proteomes" id="UP000297891">
    <property type="component" value="Unassembled WGS sequence"/>
</dbReference>
<dbReference type="GO" id="GO:0035438">
    <property type="term" value="F:cyclic-di-GMP binding"/>
    <property type="evidence" value="ECO:0007669"/>
    <property type="project" value="InterPro"/>
</dbReference>
<feature type="domain" description="PilZ" evidence="1">
    <location>
        <begin position="21"/>
        <end position="116"/>
    </location>
</feature>
<dbReference type="Pfam" id="PF07238">
    <property type="entry name" value="PilZ"/>
    <property type="match status" value="1"/>
</dbReference>
<organism evidence="2 3">
    <name type="scientific">Leptospira brenneri</name>
    <dbReference type="NCBI Taxonomy" id="2023182"/>
    <lineage>
        <taxon>Bacteria</taxon>
        <taxon>Pseudomonadati</taxon>
        <taxon>Spirochaetota</taxon>
        <taxon>Spirochaetia</taxon>
        <taxon>Leptospirales</taxon>
        <taxon>Leptospiraceae</taxon>
        <taxon>Leptospira</taxon>
    </lineage>
</organism>
<dbReference type="RefSeq" id="WP_100788894.1">
    <property type="nucleotide sequence ID" value="NZ_NPDQ01000001.1"/>
</dbReference>
<dbReference type="EMBL" id="RQFP01000001">
    <property type="protein sequence ID" value="TGK96158.1"/>
    <property type="molecule type" value="Genomic_DNA"/>
</dbReference>
<gene>
    <name evidence="2" type="ORF">EHQ30_05935</name>
</gene>
<evidence type="ECO:0000313" key="2">
    <source>
        <dbReference type="EMBL" id="TGK96158.1"/>
    </source>
</evidence>
<sequence length="127" mass="14117">MADSKQSIFSDSYSKYGGVKQKRKDARVKLDVPCTVELVKSKNTPVTGHLSDLGTGGLAFQTTAIFYEGDQVKIQFSLHQNPLEIIGTVHRTAGKTTSVIFKPLAAAEHKVVQEFIHKHYFDPKLKK</sequence>
<dbReference type="InterPro" id="IPR009875">
    <property type="entry name" value="PilZ_domain"/>
</dbReference>